<feature type="region of interest" description="Disordered" evidence="1">
    <location>
        <begin position="56"/>
        <end position="102"/>
    </location>
</feature>
<proteinExistence type="predicted"/>
<organism evidence="2 3">
    <name type="scientific">Seminavis robusta</name>
    <dbReference type="NCBI Taxonomy" id="568900"/>
    <lineage>
        <taxon>Eukaryota</taxon>
        <taxon>Sar</taxon>
        <taxon>Stramenopiles</taxon>
        <taxon>Ochrophyta</taxon>
        <taxon>Bacillariophyta</taxon>
        <taxon>Bacillariophyceae</taxon>
        <taxon>Bacillariophycidae</taxon>
        <taxon>Naviculales</taxon>
        <taxon>Naviculaceae</taxon>
        <taxon>Seminavis</taxon>
    </lineage>
</organism>
<feature type="compositionally biased region" description="Polar residues" evidence="1">
    <location>
        <begin position="89"/>
        <end position="99"/>
    </location>
</feature>
<dbReference type="Proteomes" id="UP001153069">
    <property type="component" value="Unassembled WGS sequence"/>
</dbReference>
<evidence type="ECO:0000256" key="1">
    <source>
        <dbReference type="SAM" id="MobiDB-lite"/>
    </source>
</evidence>
<gene>
    <name evidence="2" type="ORF">SEMRO_1745_G294920.1</name>
</gene>
<feature type="compositionally biased region" description="Polar residues" evidence="1">
    <location>
        <begin position="69"/>
        <end position="79"/>
    </location>
</feature>
<comment type="caution">
    <text evidence="2">The sequence shown here is derived from an EMBL/GenBank/DDBJ whole genome shotgun (WGS) entry which is preliminary data.</text>
</comment>
<dbReference type="EMBL" id="CAICTM010001743">
    <property type="protein sequence ID" value="CAB9525897.1"/>
    <property type="molecule type" value="Genomic_DNA"/>
</dbReference>
<protein>
    <submittedName>
        <fullName evidence="2">Uncharacterized protein</fullName>
    </submittedName>
</protein>
<evidence type="ECO:0000313" key="3">
    <source>
        <dbReference type="Proteomes" id="UP001153069"/>
    </source>
</evidence>
<sequence>MEATTMACHDETTELFGTQDDAVPGHYCNSCGESFQDEEAMLPVKELAPMFDAVATGQTANPSMKKPRTNTAHQPSSGASHVGQHRDTSSQQTTETANYAPSAFQVNPRRCHCNRFAIPDQMIQFVTTANRKRMVQRRPPTWKRN</sequence>
<accession>A0A9N8HUG0</accession>
<keyword evidence="3" id="KW-1185">Reference proteome</keyword>
<reference evidence="2" key="1">
    <citation type="submission" date="2020-06" db="EMBL/GenBank/DDBJ databases">
        <authorList>
            <consortium name="Plant Systems Biology data submission"/>
        </authorList>
    </citation>
    <scope>NUCLEOTIDE SEQUENCE</scope>
    <source>
        <strain evidence="2">D6</strain>
    </source>
</reference>
<evidence type="ECO:0000313" key="2">
    <source>
        <dbReference type="EMBL" id="CAB9525897.1"/>
    </source>
</evidence>
<dbReference type="AlphaFoldDB" id="A0A9N8HUG0"/>
<name>A0A9N8HUG0_9STRA</name>